<feature type="signal peptide" evidence="4">
    <location>
        <begin position="1"/>
        <end position="21"/>
    </location>
</feature>
<dbReference type="Pfam" id="PF13432">
    <property type="entry name" value="TPR_16"/>
    <property type="match status" value="1"/>
</dbReference>
<dbReference type="SUPFAM" id="SSF48452">
    <property type="entry name" value="TPR-like"/>
    <property type="match status" value="1"/>
</dbReference>
<protein>
    <submittedName>
        <fullName evidence="5">Tetratricopeptide repeat protein</fullName>
    </submittedName>
</protein>
<dbReference type="PROSITE" id="PS50005">
    <property type="entry name" value="TPR"/>
    <property type="match status" value="4"/>
</dbReference>
<dbReference type="RefSeq" id="WP_303277213.1">
    <property type="nucleotide sequence ID" value="NZ_JAUOEK010000074.1"/>
</dbReference>
<dbReference type="Proteomes" id="UP001176883">
    <property type="component" value="Unassembled WGS sequence"/>
</dbReference>
<dbReference type="Gene3D" id="1.25.40.10">
    <property type="entry name" value="Tetratricopeptide repeat domain"/>
    <property type="match status" value="3"/>
</dbReference>
<feature type="chain" id="PRO_5045370049" evidence="4">
    <location>
        <begin position="22"/>
        <end position="319"/>
    </location>
</feature>
<evidence type="ECO:0000313" key="6">
    <source>
        <dbReference type="Proteomes" id="UP001176883"/>
    </source>
</evidence>
<reference evidence="5" key="1">
    <citation type="submission" date="2023-07" db="EMBL/GenBank/DDBJ databases">
        <title>Two novel species in the genus Flavivirga.</title>
        <authorList>
            <person name="Kwon K."/>
        </authorList>
    </citation>
    <scope>NUCLEOTIDE SEQUENCE</scope>
    <source>
        <strain evidence="5">KCTC 52353</strain>
    </source>
</reference>
<feature type="repeat" description="TPR" evidence="3">
    <location>
        <begin position="119"/>
        <end position="152"/>
    </location>
</feature>
<comment type="caution">
    <text evidence="5">The sequence shown here is derived from an EMBL/GenBank/DDBJ whole genome shotgun (WGS) entry which is preliminary data.</text>
</comment>
<evidence type="ECO:0000313" key="5">
    <source>
        <dbReference type="EMBL" id="MDO5969518.1"/>
    </source>
</evidence>
<feature type="repeat" description="TPR" evidence="3">
    <location>
        <begin position="153"/>
        <end position="186"/>
    </location>
</feature>
<keyword evidence="4" id="KW-0732">Signal</keyword>
<evidence type="ECO:0000256" key="1">
    <source>
        <dbReference type="ARBA" id="ARBA00022737"/>
    </source>
</evidence>
<dbReference type="PANTHER" id="PTHR44858">
    <property type="entry name" value="TETRATRICOPEPTIDE REPEAT PROTEIN 6"/>
    <property type="match status" value="1"/>
</dbReference>
<organism evidence="5 6">
    <name type="scientific">Flavivirga aquimarina</name>
    <dbReference type="NCBI Taxonomy" id="2027862"/>
    <lineage>
        <taxon>Bacteria</taxon>
        <taxon>Pseudomonadati</taxon>
        <taxon>Bacteroidota</taxon>
        <taxon>Flavobacteriia</taxon>
        <taxon>Flavobacteriales</taxon>
        <taxon>Flavobacteriaceae</taxon>
        <taxon>Flavivirga</taxon>
    </lineage>
</organism>
<accession>A0ABT8W8V6</accession>
<name>A0ABT8W8V6_9FLAO</name>
<evidence type="ECO:0000256" key="2">
    <source>
        <dbReference type="ARBA" id="ARBA00022803"/>
    </source>
</evidence>
<evidence type="ECO:0000256" key="4">
    <source>
        <dbReference type="SAM" id="SignalP"/>
    </source>
</evidence>
<dbReference type="PANTHER" id="PTHR44858:SF1">
    <property type="entry name" value="UDP-N-ACETYLGLUCOSAMINE--PEPTIDE N-ACETYLGLUCOSAMINYLTRANSFERASE SPINDLY-RELATED"/>
    <property type="match status" value="1"/>
</dbReference>
<keyword evidence="2 3" id="KW-0802">TPR repeat</keyword>
<feature type="repeat" description="TPR" evidence="3">
    <location>
        <begin position="52"/>
        <end position="85"/>
    </location>
</feature>
<sequence length="319" mass="36854">MKRTTIIVLLMLCHFTTYGQANKFFRQAVRATDLNQKIDLYSKVIDLEPKNLDAYFYRALAKNDLGDYNGAIVDYSKIIVLKPDADTYYNRGNSRFSLKDLMGAKSDYAKAFELDSNFIDALYSLACVKYDLEDYKGAIEDFSRVIETVPDQPKTYLLRASAYRAIESYKKALKDYTLAVLIDPNANTYYNRGEFFMTINYYQNANNDFSSSLKFNRNNAFAYFYRGASNLLLGKYNNAVSDFYLALKFDATDFDALLGLALTYYKMGDITNAKLNLQKAKSIISPEKDVESVNFFTNTYWFQNQYFYFNNNIKALLKL</sequence>
<dbReference type="InterPro" id="IPR011990">
    <property type="entry name" value="TPR-like_helical_dom_sf"/>
</dbReference>
<feature type="repeat" description="TPR" evidence="3">
    <location>
        <begin position="220"/>
        <end position="253"/>
    </location>
</feature>
<dbReference type="InterPro" id="IPR019734">
    <property type="entry name" value="TPR_rpt"/>
</dbReference>
<gene>
    <name evidence="5" type="ORF">Q4Q35_06845</name>
</gene>
<dbReference type="EMBL" id="JAUOEK010000074">
    <property type="protein sequence ID" value="MDO5969518.1"/>
    <property type="molecule type" value="Genomic_DNA"/>
</dbReference>
<dbReference type="Pfam" id="PF13181">
    <property type="entry name" value="TPR_8"/>
    <property type="match status" value="1"/>
</dbReference>
<evidence type="ECO:0000256" key="3">
    <source>
        <dbReference type="PROSITE-ProRule" id="PRU00339"/>
    </source>
</evidence>
<dbReference type="Pfam" id="PF13174">
    <property type="entry name" value="TPR_6"/>
    <property type="match status" value="1"/>
</dbReference>
<dbReference type="SMART" id="SM00028">
    <property type="entry name" value="TPR"/>
    <property type="match status" value="7"/>
</dbReference>
<keyword evidence="6" id="KW-1185">Reference proteome</keyword>
<keyword evidence="1" id="KW-0677">Repeat</keyword>
<dbReference type="InterPro" id="IPR050498">
    <property type="entry name" value="Ycf3"/>
</dbReference>
<proteinExistence type="predicted"/>